<dbReference type="GO" id="GO:0006352">
    <property type="term" value="P:DNA-templated transcription initiation"/>
    <property type="evidence" value="ECO:0007669"/>
    <property type="project" value="InterPro"/>
</dbReference>
<dbReference type="STRING" id="555079.Toce_0874"/>
<sequence>MNPSHFLLLLCLYIRKPELGTGVLFLDYVEVFTNYYSKVYKQLLYILNDPFLAEDLAQEVFLKFYRNPPEKEECIGAWLFQVAKNVAYNHIRGENNRIHREIKACLFKGTEMYSPSYAQEEQIYVRQVLKRMDERDRTILILKLSGYSYEEIAGVLGVKKTSVGTLIARAQRRFKELYEKGV</sequence>
<evidence type="ECO:0000313" key="7">
    <source>
        <dbReference type="Proteomes" id="UP000000272"/>
    </source>
</evidence>
<dbReference type="SUPFAM" id="SSF88659">
    <property type="entry name" value="Sigma3 and sigma4 domains of RNA polymerase sigma factors"/>
    <property type="match status" value="1"/>
</dbReference>
<dbReference type="NCBIfam" id="TIGR02937">
    <property type="entry name" value="sigma70-ECF"/>
    <property type="match status" value="1"/>
</dbReference>
<dbReference type="InterPro" id="IPR000792">
    <property type="entry name" value="Tscrpt_reg_LuxR_C"/>
</dbReference>
<dbReference type="Pfam" id="PF08281">
    <property type="entry name" value="Sigma70_r4_2"/>
    <property type="match status" value="1"/>
</dbReference>
<dbReference type="Gene3D" id="1.10.1740.10">
    <property type="match status" value="1"/>
</dbReference>
<dbReference type="CDD" id="cd06171">
    <property type="entry name" value="Sigma70_r4"/>
    <property type="match status" value="1"/>
</dbReference>
<dbReference type="GO" id="GO:0003677">
    <property type="term" value="F:DNA binding"/>
    <property type="evidence" value="ECO:0007669"/>
    <property type="project" value="InterPro"/>
</dbReference>
<dbReference type="InterPro" id="IPR007627">
    <property type="entry name" value="RNA_pol_sigma70_r2"/>
</dbReference>
<keyword evidence="7" id="KW-1185">Reference proteome</keyword>
<dbReference type="KEGG" id="toc:Toce_0874"/>
<dbReference type="Pfam" id="PF04542">
    <property type="entry name" value="Sigma70_r2"/>
    <property type="match status" value="1"/>
</dbReference>
<dbReference type="InterPro" id="IPR013325">
    <property type="entry name" value="RNA_pol_sigma_r2"/>
</dbReference>
<keyword evidence="4" id="KW-0804">Transcription</keyword>
<evidence type="ECO:0000313" key="6">
    <source>
        <dbReference type="EMBL" id="ADL07636.1"/>
    </source>
</evidence>
<dbReference type="SUPFAM" id="SSF88946">
    <property type="entry name" value="Sigma2 domain of RNA polymerase sigma factors"/>
    <property type="match status" value="1"/>
</dbReference>
<protein>
    <submittedName>
        <fullName evidence="6">RNA polymerase, sigma-24 subunit, ECF subfamily</fullName>
    </submittedName>
</protein>
<dbReference type="Proteomes" id="UP000000272">
    <property type="component" value="Chromosome"/>
</dbReference>
<accession>D9S2K9</accession>
<dbReference type="PROSITE" id="PS00622">
    <property type="entry name" value="HTH_LUXR_1"/>
    <property type="match status" value="1"/>
</dbReference>
<reference evidence="6 7" key="1">
    <citation type="journal article" date="2010" name="Stand. Genomic Sci.">
        <title>Complete genome sequence of Thermosediminibacter oceani type strain (JW/IW-1228P).</title>
        <authorList>
            <person name="Pitluck S."/>
            <person name="Yasawong M."/>
            <person name="Munk C."/>
            <person name="Nolan M."/>
            <person name="Lapidus A."/>
            <person name="Lucas S."/>
            <person name="Glavina Del Rio T."/>
            <person name="Tice H."/>
            <person name="Cheng J.F."/>
            <person name="Bruce D."/>
            <person name="Detter C."/>
            <person name="Tapia R."/>
            <person name="Han C."/>
            <person name="Goodwin L."/>
            <person name="Liolios K."/>
            <person name="Ivanova N."/>
            <person name="Mavromatis K."/>
            <person name="Mikhailova N."/>
            <person name="Pati A."/>
            <person name="Chen A."/>
            <person name="Palaniappan K."/>
            <person name="Land M."/>
            <person name="Hauser L."/>
            <person name="Chang Y.J."/>
            <person name="Jeffries C.D."/>
            <person name="Rohde M."/>
            <person name="Spring S."/>
            <person name="Sikorski J."/>
            <person name="Goker M."/>
            <person name="Woyke T."/>
            <person name="Bristow J."/>
            <person name="Eisen J.A."/>
            <person name="Markowitz V."/>
            <person name="Hugenholtz P."/>
            <person name="Kyrpides N.C."/>
            <person name="Klenk H.P."/>
        </authorList>
    </citation>
    <scope>NUCLEOTIDE SEQUENCE [LARGE SCALE GENOMIC DNA]</scope>
    <source>
        <strain evidence="7">ATCC BAA-1034 / DSM 16646 / JW/IW-1228P</strain>
    </source>
</reference>
<dbReference type="PANTHER" id="PTHR43133">
    <property type="entry name" value="RNA POLYMERASE ECF-TYPE SIGMA FACTO"/>
    <property type="match status" value="1"/>
</dbReference>
<dbReference type="InterPro" id="IPR014284">
    <property type="entry name" value="RNA_pol_sigma-70_dom"/>
</dbReference>
<dbReference type="eggNOG" id="COG1595">
    <property type="taxonomic scope" value="Bacteria"/>
</dbReference>
<dbReference type="PANTHER" id="PTHR43133:SF46">
    <property type="entry name" value="RNA POLYMERASE SIGMA-70 FACTOR ECF SUBFAMILY"/>
    <property type="match status" value="1"/>
</dbReference>
<evidence type="ECO:0000256" key="2">
    <source>
        <dbReference type="ARBA" id="ARBA00023015"/>
    </source>
</evidence>
<feature type="domain" description="HTH luxR-type" evidence="5">
    <location>
        <begin position="146"/>
        <end position="173"/>
    </location>
</feature>
<evidence type="ECO:0000256" key="3">
    <source>
        <dbReference type="ARBA" id="ARBA00023082"/>
    </source>
</evidence>
<keyword evidence="2" id="KW-0805">Transcription regulation</keyword>
<name>D9S2K9_THEOJ</name>
<dbReference type="InterPro" id="IPR013324">
    <property type="entry name" value="RNA_pol_sigma_r3/r4-like"/>
</dbReference>
<organism evidence="6 7">
    <name type="scientific">Thermosediminibacter oceani (strain ATCC BAA-1034 / DSM 16646 / JW/IW-1228P)</name>
    <dbReference type="NCBI Taxonomy" id="555079"/>
    <lineage>
        <taxon>Bacteria</taxon>
        <taxon>Bacillati</taxon>
        <taxon>Bacillota</taxon>
        <taxon>Clostridia</taxon>
        <taxon>Thermosediminibacterales</taxon>
        <taxon>Thermosediminibacteraceae</taxon>
        <taxon>Thermosediminibacter</taxon>
    </lineage>
</organism>
<gene>
    <name evidence="6" type="ordered locus">Toce_0874</name>
</gene>
<proteinExistence type="inferred from homology"/>
<evidence type="ECO:0000256" key="4">
    <source>
        <dbReference type="ARBA" id="ARBA00023163"/>
    </source>
</evidence>
<dbReference type="EMBL" id="CP002131">
    <property type="protein sequence ID" value="ADL07636.1"/>
    <property type="molecule type" value="Genomic_DNA"/>
</dbReference>
<dbReference type="InterPro" id="IPR036388">
    <property type="entry name" value="WH-like_DNA-bd_sf"/>
</dbReference>
<evidence type="ECO:0000256" key="1">
    <source>
        <dbReference type="ARBA" id="ARBA00010641"/>
    </source>
</evidence>
<dbReference type="InterPro" id="IPR039425">
    <property type="entry name" value="RNA_pol_sigma-70-like"/>
</dbReference>
<dbReference type="HOGENOM" id="CLU_047691_3_4_9"/>
<keyword evidence="3" id="KW-0731">Sigma factor</keyword>
<dbReference type="Gene3D" id="1.10.10.10">
    <property type="entry name" value="Winged helix-like DNA-binding domain superfamily/Winged helix DNA-binding domain"/>
    <property type="match status" value="1"/>
</dbReference>
<evidence type="ECO:0000259" key="5">
    <source>
        <dbReference type="PROSITE" id="PS00622"/>
    </source>
</evidence>
<dbReference type="InterPro" id="IPR013249">
    <property type="entry name" value="RNA_pol_sigma70_r4_t2"/>
</dbReference>
<dbReference type="GO" id="GO:0016987">
    <property type="term" value="F:sigma factor activity"/>
    <property type="evidence" value="ECO:0007669"/>
    <property type="project" value="UniProtKB-KW"/>
</dbReference>
<comment type="similarity">
    <text evidence="1">Belongs to the sigma-70 factor family. ECF subfamily.</text>
</comment>
<dbReference type="AlphaFoldDB" id="D9S2K9"/>